<protein>
    <submittedName>
        <fullName evidence="2">Transmembrane protein 212</fullName>
    </submittedName>
</protein>
<feature type="transmembrane region" description="Helical" evidence="1">
    <location>
        <begin position="76"/>
        <end position="94"/>
    </location>
</feature>
<reference evidence="2 3" key="1">
    <citation type="submission" date="2009-03" db="EMBL/GenBank/DDBJ databases">
        <authorList>
            <person name="Warren W."/>
            <person name="Ye L."/>
            <person name="Minx P."/>
            <person name="Worley K."/>
            <person name="Gibbs R."/>
            <person name="Wilson R.K."/>
        </authorList>
    </citation>
    <scope>NUCLEOTIDE SEQUENCE [LARGE SCALE GENOMIC DNA]</scope>
</reference>
<feature type="transmembrane region" description="Helical" evidence="1">
    <location>
        <begin position="12"/>
        <end position="31"/>
    </location>
</feature>
<dbReference type="Proteomes" id="UP000008225">
    <property type="component" value="Chromosome 17"/>
</dbReference>
<feature type="transmembrane region" description="Helical" evidence="1">
    <location>
        <begin position="37"/>
        <end position="64"/>
    </location>
</feature>
<dbReference type="OrthoDB" id="9446700at2759"/>
<accession>A0A8I3VZD8</accession>
<keyword evidence="1" id="KW-0472">Membrane</keyword>
<evidence type="ECO:0000256" key="1">
    <source>
        <dbReference type="SAM" id="Phobius"/>
    </source>
</evidence>
<proteinExistence type="predicted"/>
<reference evidence="2" key="2">
    <citation type="submission" date="2025-08" db="UniProtKB">
        <authorList>
            <consortium name="Ensembl"/>
        </authorList>
    </citation>
    <scope>IDENTIFICATION</scope>
</reference>
<sequence>MKGLYQAAGRILVTLGSLSVCSGVTAFFPVFSYKPWFAGWSVRIACPVWNGALAITTGVLLLLAYRAWTQRHLWEATFTFVILSIMGCPLHFAIALESALLGPYCFYSFSGIAGTNYLGYAVAFPYQYAKFPIACVDPPHYEEYHLTLQALDLCLSFALLCTSLTVFIKLSARLIQHGHINSTGNEESFCYALAWENEKVISCLHMPQKPVFQTGRNK</sequence>
<name>A0A8I3VZD8_CALJA</name>
<dbReference type="Ensembl" id="ENSCJAT00000118309.1">
    <property type="protein sequence ID" value="ENSCJAP00000082495.1"/>
    <property type="gene ID" value="ENSCJAG00000002292.5"/>
</dbReference>
<gene>
    <name evidence="2" type="primary">TMEM212</name>
</gene>
<dbReference type="RefSeq" id="XP_017821173.1">
    <property type="nucleotide sequence ID" value="XM_017965684.3"/>
</dbReference>
<keyword evidence="1" id="KW-0812">Transmembrane</keyword>
<dbReference type="GeneID" id="100392873"/>
<keyword evidence="1" id="KW-1133">Transmembrane helix</keyword>
<dbReference type="CTD" id="389177"/>
<dbReference type="GeneTree" id="ENSGT00390000016029"/>
<dbReference type="AlphaFoldDB" id="A0A8I3VZD8"/>
<keyword evidence="3" id="KW-1185">Reference proteome</keyword>
<evidence type="ECO:0000313" key="3">
    <source>
        <dbReference type="Proteomes" id="UP000008225"/>
    </source>
</evidence>
<evidence type="ECO:0000313" key="2">
    <source>
        <dbReference type="Ensembl" id="ENSCJAP00000082495.1"/>
    </source>
</evidence>
<organism evidence="2 3">
    <name type="scientific">Callithrix jacchus</name>
    <name type="common">White-tufted-ear marmoset</name>
    <name type="synonym">Simia Jacchus</name>
    <dbReference type="NCBI Taxonomy" id="9483"/>
    <lineage>
        <taxon>Eukaryota</taxon>
        <taxon>Metazoa</taxon>
        <taxon>Chordata</taxon>
        <taxon>Craniata</taxon>
        <taxon>Vertebrata</taxon>
        <taxon>Euteleostomi</taxon>
        <taxon>Mammalia</taxon>
        <taxon>Eutheria</taxon>
        <taxon>Euarchontoglires</taxon>
        <taxon>Primates</taxon>
        <taxon>Haplorrhini</taxon>
        <taxon>Platyrrhini</taxon>
        <taxon>Cebidae</taxon>
        <taxon>Callitrichinae</taxon>
        <taxon>Callithrix</taxon>
        <taxon>Callithrix</taxon>
    </lineage>
</organism>
<reference evidence="2" key="3">
    <citation type="submission" date="2025-09" db="UniProtKB">
        <authorList>
            <consortium name="Ensembl"/>
        </authorList>
    </citation>
    <scope>IDENTIFICATION</scope>
</reference>